<name>A0A7G1NZ91_9ACTN</name>
<evidence type="ECO:0000313" key="3">
    <source>
        <dbReference type="Proteomes" id="UP000516444"/>
    </source>
</evidence>
<dbReference type="Proteomes" id="UP000516444">
    <property type="component" value="Chromosome"/>
</dbReference>
<organism evidence="2 3">
    <name type="scientific">Streptomyces aurantiacus</name>
    <dbReference type="NCBI Taxonomy" id="47760"/>
    <lineage>
        <taxon>Bacteria</taxon>
        <taxon>Bacillati</taxon>
        <taxon>Actinomycetota</taxon>
        <taxon>Actinomycetes</taxon>
        <taxon>Kitasatosporales</taxon>
        <taxon>Streptomycetaceae</taxon>
        <taxon>Streptomyces</taxon>
        <taxon>Streptomyces aurantiacus group</taxon>
    </lineage>
</organism>
<protein>
    <submittedName>
        <fullName evidence="2">Uncharacterized protein</fullName>
    </submittedName>
</protein>
<dbReference type="AlphaFoldDB" id="A0A7G1NZ91"/>
<keyword evidence="3" id="KW-1185">Reference proteome</keyword>
<evidence type="ECO:0000313" key="2">
    <source>
        <dbReference type="EMBL" id="BCL28518.1"/>
    </source>
</evidence>
<reference evidence="2 3" key="1">
    <citation type="journal article" date="2014" name="Int. J. Syst. Evol. Microbiol.">
        <title>Complete genome sequence of Corynebacterium casei LMG S-19264T (=DSM 44701T), isolated from a smear-ripened cheese.</title>
        <authorList>
            <consortium name="US DOE Joint Genome Institute (JGI-PGF)"/>
            <person name="Walter F."/>
            <person name="Albersmeier A."/>
            <person name="Kalinowski J."/>
            <person name="Ruckert C."/>
        </authorList>
    </citation>
    <scope>NUCLEOTIDE SEQUENCE [LARGE SCALE GENOMIC DNA]</scope>
    <source>
        <strain evidence="2 3">JCM 4677</strain>
    </source>
</reference>
<feature type="compositionally biased region" description="Basic and acidic residues" evidence="1">
    <location>
        <begin position="80"/>
        <end position="96"/>
    </location>
</feature>
<dbReference type="EMBL" id="AP023440">
    <property type="protein sequence ID" value="BCL28518.1"/>
    <property type="molecule type" value="Genomic_DNA"/>
</dbReference>
<accession>A0A7G1NZ91</accession>
<feature type="region of interest" description="Disordered" evidence="1">
    <location>
        <begin position="66"/>
        <end position="96"/>
    </location>
</feature>
<dbReference type="KEGG" id="sgm:GCM10017557_33770"/>
<evidence type="ECO:0000256" key="1">
    <source>
        <dbReference type="SAM" id="MobiDB-lite"/>
    </source>
</evidence>
<sequence length="96" mass="10510">MLEEQQIETTLIGEIADHFTVCDDGQASRAGLVIDHADQRQGKVVINGYDRESRTRFTATAHVHVTPEPREPAPAVPGEPEGRHEAGLRDDDPVEG</sequence>
<proteinExistence type="predicted"/>
<dbReference type="RefSeq" id="WP_190850786.1">
    <property type="nucleotide sequence ID" value="NZ_AP023440.1"/>
</dbReference>
<gene>
    <name evidence="2" type="ORF">GCM10017557_33770</name>
</gene>